<proteinExistence type="predicted"/>
<protein>
    <submittedName>
        <fullName evidence="2">Major facilitator superfamily (MFS) profile domain-containing protein</fullName>
    </submittedName>
</protein>
<accession>A0AC34QA21</accession>
<organism evidence="1 2">
    <name type="scientific">Panagrolaimus sp. JU765</name>
    <dbReference type="NCBI Taxonomy" id="591449"/>
    <lineage>
        <taxon>Eukaryota</taxon>
        <taxon>Metazoa</taxon>
        <taxon>Ecdysozoa</taxon>
        <taxon>Nematoda</taxon>
        <taxon>Chromadorea</taxon>
        <taxon>Rhabditida</taxon>
        <taxon>Tylenchina</taxon>
        <taxon>Panagrolaimomorpha</taxon>
        <taxon>Panagrolaimoidea</taxon>
        <taxon>Panagrolaimidae</taxon>
        <taxon>Panagrolaimus</taxon>
    </lineage>
</organism>
<reference evidence="2" key="1">
    <citation type="submission" date="2022-11" db="UniProtKB">
        <authorList>
            <consortium name="WormBaseParasite"/>
        </authorList>
    </citation>
    <scope>IDENTIFICATION</scope>
</reference>
<evidence type="ECO:0000313" key="1">
    <source>
        <dbReference type="Proteomes" id="UP000887576"/>
    </source>
</evidence>
<sequence length="345" mass="38159">MDENPNFKTNWKSIWIANLVAFISSVASGSISPIVWPYLKQIDVSVNETLFGFVRGGNFLVLMIVLLISGFIVNKSGNVRLLILSKILFTASATFFYLMGIIPKAYVYFFIASELLSGFAGGVGSVFRIYVAMSSTEADRGKACGIMQLSAAAGIILGPALQLGFSQIPYPGVKLFWIFYINLFTAPIFLAIFTAIVAPIEKIKKVSVNKLSVIVLILTKMILELVNVNFSTIAPMYAMAAFQLTSTDAVKLQSLMTALIGLLSVAICFGYVYFKLNSRIPERIPIVLGIAGFFCFYLITYPWGFYNNSIGYLHKKGQPVIFNLGKLFNSDCFKTLTVIFRSRKK</sequence>
<dbReference type="WBParaSite" id="JU765_v2.g14129.t1">
    <property type="protein sequence ID" value="JU765_v2.g14129.t1"/>
    <property type="gene ID" value="JU765_v2.g14129"/>
</dbReference>
<dbReference type="Proteomes" id="UP000887576">
    <property type="component" value="Unplaced"/>
</dbReference>
<name>A0AC34QA21_9BILA</name>
<evidence type="ECO:0000313" key="2">
    <source>
        <dbReference type="WBParaSite" id="JU765_v2.g14129.t1"/>
    </source>
</evidence>